<feature type="non-terminal residue" evidence="2">
    <location>
        <position position="1"/>
    </location>
</feature>
<proteinExistence type="predicted"/>
<accession>A0A371HV21</accession>
<evidence type="ECO:0000313" key="2">
    <source>
        <dbReference type="EMBL" id="RDY06639.1"/>
    </source>
</evidence>
<dbReference type="PANTHER" id="PTHR47592">
    <property type="entry name" value="PBF68 PROTEIN"/>
    <property type="match status" value="1"/>
</dbReference>
<keyword evidence="3" id="KW-1185">Reference proteome</keyword>
<dbReference type="PANTHER" id="PTHR47592:SF27">
    <property type="entry name" value="OS08G0421700 PROTEIN"/>
    <property type="match status" value="1"/>
</dbReference>
<organism evidence="2 3">
    <name type="scientific">Mucuna pruriens</name>
    <name type="common">Velvet bean</name>
    <name type="synonym">Dolichos pruriens</name>
    <dbReference type="NCBI Taxonomy" id="157652"/>
    <lineage>
        <taxon>Eukaryota</taxon>
        <taxon>Viridiplantae</taxon>
        <taxon>Streptophyta</taxon>
        <taxon>Embryophyta</taxon>
        <taxon>Tracheophyta</taxon>
        <taxon>Spermatophyta</taxon>
        <taxon>Magnoliopsida</taxon>
        <taxon>eudicotyledons</taxon>
        <taxon>Gunneridae</taxon>
        <taxon>Pentapetalae</taxon>
        <taxon>rosids</taxon>
        <taxon>fabids</taxon>
        <taxon>Fabales</taxon>
        <taxon>Fabaceae</taxon>
        <taxon>Papilionoideae</taxon>
        <taxon>50 kb inversion clade</taxon>
        <taxon>NPAAA clade</taxon>
        <taxon>indigoferoid/millettioid clade</taxon>
        <taxon>Phaseoleae</taxon>
        <taxon>Mucuna</taxon>
    </lineage>
</organism>
<feature type="domain" description="Retrovirus-related Pol polyprotein from transposon TNT 1-94-like beta-barrel" evidence="1">
    <location>
        <begin position="147"/>
        <end position="197"/>
    </location>
</feature>
<evidence type="ECO:0000259" key="1">
    <source>
        <dbReference type="Pfam" id="PF22936"/>
    </source>
</evidence>
<dbReference type="Proteomes" id="UP000257109">
    <property type="component" value="Unassembled WGS sequence"/>
</dbReference>
<dbReference type="AlphaFoldDB" id="A0A371HV21"/>
<gene>
    <name evidence="2" type="ORF">CR513_09344</name>
</gene>
<name>A0A371HV21_MUCPR</name>
<sequence length="274" mass="31093">MVEDKDINVQINSTTNYLKNWNCQNLRLIANNIDMSKYPCKNSVCYCESKSFDYQGKFGGRQTNSKKNPTLMLLTQSSRKRKTVVYEKSGHHAPRWRYRVARNDNPPKPKANMTEGNDIIVAIIFQVNIVTNKCLCVLQFCGDGEEMMYHGDSRTALVLGKGKIRLKLTFSETLALSNVLHVSSIRVNLVLVALLRRVGVKMSFELDKIVITKNNGYYDKGLFVLSISKTISENASSSSYMIDSYDIWHAKLGHTNSLYAIQLQQLGLINLHDI</sequence>
<reference evidence="2" key="1">
    <citation type="submission" date="2018-05" db="EMBL/GenBank/DDBJ databases">
        <title>Draft genome of Mucuna pruriens seed.</title>
        <authorList>
            <person name="Nnadi N.E."/>
            <person name="Vos R."/>
            <person name="Hasami M.H."/>
            <person name="Devisetty U.K."/>
            <person name="Aguiy J.C."/>
        </authorList>
    </citation>
    <scope>NUCLEOTIDE SEQUENCE [LARGE SCALE GENOMIC DNA]</scope>
    <source>
        <strain evidence="2">JCA_2017</strain>
    </source>
</reference>
<dbReference type="EMBL" id="QJKJ01001647">
    <property type="protein sequence ID" value="RDY06639.1"/>
    <property type="molecule type" value="Genomic_DNA"/>
</dbReference>
<dbReference type="OrthoDB" id="1751284at2759"/>
<comment type="caution">
    <text evidence="2">The sequence shown here is derived from an EMBL/GenBank/DDBJ whole genome shotgun (WGS) entry which is preliminary data.</text>
</comment>
<dbReference type="InterPro" id="IPR054722">
    <property type="entry name" value="PolX-like_BBD"/>
</dbReference>
<protein>
    <recommendedName>
        <fullName evidence="1">Retrovirus-related Pol polyprotein from transposon TNT 1-94-like beta-barrel domain-containing protein</fullName>
    </recommendedName>
</protein>
<dbReference type="Pfam" id="PF22936">
    <property type="entry name" value="Pol_BBD"/>
    <property type="match status" value="1"/>
</dbReference>
<evidence type="ECO:0000313" key="3">
    <source>
        <dbReference type="Proteomes" id="UP000257109"/>
    </source>
</evidence>